<keyword evidence="2" id="KW-0732">Signal</keyword>
<name>A0A517P7V0_9PLAN</name>
<feature type="compositionally biased region" description="Gly residues" evidence="1">
    <location>
        <begin position="167"/>
        <end position="208"/>
    </location>
</feature>
<reference evidence="4 5" key="1">
    <citation type="submission" date="2019-02" db="EMBL/GenBank/DDBJ databases">
        <title>Deep-cultivation of Planctomycetes and their phenomic and genomic characterization uncovers novel biology.</title>
        <authorList>
            <person name="Wiegand S."/>
            <person name="Jogler M."/>
            <person name="Boedeker C."/>
            <person name="Pinto D."/>
            <person name="Vollmers J."/>
            <person name="Rivas-Marin E."/>
            <person name="Kohn T."/>
            <person name="Peeters S.H."/>
            <person name="Heuer A."/>
            <person name="Rast P."/>
            <person name="Oberbeckmann S."/>
            <person name="Bunk B."/>
            <person name="Jeske O."/>
            <person name="Meyerdierks A."/>
            <person name="Storesund J.E."/>
            <person name="Kallscheuer N."/>
            <person name="Luecker S."/>
            <person name="Lage O.M."/>
            <person name="Pohl T."/>
            <person name="Merkel B.J."/>
            <person name="Hornburger P."/>
            <person name="Mueller R.-W."/>
            <person name="Bruemmer F."/>
            <person name="Labrenz M."/>
            <person name="Spormann A.M."/>
            <person name="Op den Camp H."/>
            <person name="Overmann J."/>
            <person name="Amann R."/>
            <person name="Jetten M.S.M."/>
            <person name="Mascher T."/>
            <person name="Medema M.H."/>
            <person name="Devos D.P."/>
            <person name="Kaster A.-K."/>
            <person name="Ovreas L."/>
            <person name="Rohde M."/>
            <person name="Galperin M.Y."/>
            <person name="Jogler C."/>
        </authorList>
    </citation>
    <scope>NUCLEOTIDE SEQUENCE [LARGE SCALE GENOMIC DNA]</scope>
    <source>
        <strain evidence="4 5">CA12</strain>
    </source>
</reference>
<organism evidence="4 5">
    <name type="scientific">Alienimonas californiensis</name>
    <dbReference type="NCBI Taxonomy" id="2527989"/>
    <lineage>
        <taxon>Bacteria</taxon>
        <taxon>Pseudomonadati</taxon>
        <taxon>Planctomycetota</taxon>
        <taxon>Planctomycetia</taxon>
        <taxon>Planctomycetales</taxon>
        <taxon>Planctomycetaceae</taxon>
        <taxon>Alienimonas</taxon>
    </lineage>
</organism>
<protein>
    <recommendedName>
        <fullName evidence="3">YHYH domain-containing protein</fullName>
    </recommendedName>
</protein>
<dbReference type="KEGG" id="acaf:CA12_15440"/>
<dbReference type="OrthoDB" id="9796530at2"/>
<feature type="region of interest" description="Disordered" evidence="1">
    <location>
        <begin position="138"/>
        <end position="209"/>
    </location>
</feature>
<proteinExistence type="predicted"/>
<evidence type="ECO:0000313" key="4">
    <source>
        <dbReference type="EMBL" id="QDT15459.1"/>
    </source>
</evidence>
<evidence type="ECO:0000256" key="1">
    <source>
        <dbReference type="SAM" id="MobiDB-lite"/>
    </source>
</evidence>
<gene>
    <name evidence="4" type="ORF">CA12_15440</name>
</gene>
<feature type="compositionally biased region" description="Gly residues" evidence="1">
    <location>
        <begin position="141"/>
        <end position="157"/>
    </location>
</feature>
<evidence type="ECO:0000256" key="2">
    <source>
        <dbReference type="SAM" id="SignalP"/>
    </source>
</evidence>
<dbReference type="Pfam" id="PF14240">
    <property type="entry name" value="YHYH"/>
    <property type="match status" value="1"/>
</dbReference>
<dbReference type="InterPro" id="IPR025924">
    <property type="entry name" value="YHYH_dom"/>
</dbReference>
<evidence type="ECO:0000259" key="3">
    <source>
        <dbReference type="Pfam" id="PF14240"/>
    </source>
</evidence>
<feature type="domain" description="YHYH" evidence="3">
    <location>
        <begin position="102"/>
        <end position="364"/>
    </location>
</feature>
<dbReference type="EMBL" id="CP036265">
    <property type="protein sequence ID" value="QDT15459.1"/>
    <property type="molecule type" value="Genomic_DNA"/>
</dbReference>
<dbReference type="Proteomes" id="UP000318741">
    <property type="component" value="Chromosome"/>
</dbReference>
<accession>A0A517P7V0</accession>
<feature type="signal peptide" evidence="2">
    <location>
        <begin position="1"/>
        <end position="22"/>
    </location>
</feature>
<sequence precursor="true">MLRSRPSLSAVALAGGALVGGAALIAAQPPGGGPPGRTHTITQSNGKPDLVPATERPPGKARVAISERGESRVIFTAGLPDHLVGAFPNRGNPNQIATRRTTYRVPLNPEPADRVTEGGPAVFGIAVNGVVFDPGAAEFYGEGGGPGGPGGRPDGPGGRPPFPPPGGRGGFGPPNGGPPGGGGPGGGGPGGGGPGGGGPGGQAGGQAGGERWQYEALSGAVPLGLDANHAHVQPTGAYHYHGLPTGLLENLGWRAGSHSPLIGWAADGFPIYAKTGFADLQDADSAVKTLRSSYRLKQGNRSDGPGQPGGAYDGTFTADYEYVEDEGDLDECNGRQCVTPEFPDGTYAYFLTDDWPVIPRQFRGTPSRDFLRGPQQGGR</sequence>
<feature type="chain" id="PRO_5021832297" description="YHYH domain-containing protein" evidence="2">
    <location>
        <begin position="23"/>
        <end position="379"/>
    </location>
</feature>
<evidence type="ECO:0000313" key="5">
    <source>
        <dbReference type="Proteomes" id="UP000318741"/>
    </source>
</evidence>
<dbReference type="AlphaFoldDB" id="A0A517P7V0"/>
<dbReference type="RefSeq" id="WP_145358302.1">
    <property type="nucleotide sequence ID" value="NZ_CP036265.1"/>
</dbReference>
<keyword evidence="5" id="KW-1185">Reference proteome</keyword>